<dbReference type="Proteomes" id="UP001381693">
    <property type="component" value="Unassembled WGS sequence"/>
</dbReference>
<gene>
    <name evidence="4" type="ORF">SK128_021160</name>
</gene>
<feature type="compositionally biased region" description="Pro residues" evidence="1">
    <location>
        <begin position="103"/>
        <end position="122"/>
    </location>
</feature>
<dbReference type="InterPro" id="IPR035372">
    <property type="entry name" value="MCD_N"/>
</dbReference>
<dbReference type="AlphaFoldDB" id="A0AAN9AEF4"/>
<evidence type="ECO:0000313" key="4">
    <source>
        <dbReference type="EMBL" id="KAK7085778.1"/>
    </source>
</evidence>
<evidence type="ECO:0000313" key="5">
    <source>
        <dbReference type="Proteomes" id="UP001381693"/>
    </source>
</evidence>
<dbReference type="GO" id="GO:0005759">
    <property type="term" value="C:mitochondrial matrix"/>
    <property type="evidence" value="ECO:0007669"/>
    <property type="project" value="TreeGrafter"/>
</dbReference>
<dbReference type="GO" id="GO:0006085">
    <property type="term" value="P:acetyl-CoA biosynthetic process"/>
    <property type="evidence" value="ECO:0007669"/>
    <property type="project" value="TreeGrafter"/>
</dbReference>
<accession>A0AAN9AEF4</accession>
<evidence type="ECO:0000259" key="2">
    <source>
        <dbReference type="Pfam" id="PF05292"/>
    </source>
</evidence>
<dbReference type="InterPro" id="IPR038917">
    <property type="entry name" value="Malonyl_CoA_deC"/>
</dbReference>
<dbReference type="GO" id="GO:2001294">
    <property type="term" value="P:malonyl-CoA catabolic process"/>
    <property type="evidence" value="ECO:0007669"/>
    <property type="project" value="TreeGrafter"/>
</dbReference>
<dbReference type="Pfam" id="PF17408">
    <property type="entry name" value="MCD_N"/>
    <property type="match status" value="1"/>
</dbReference>
<dbReference type="FunFam" id="3.40.630.150:FF:000001">
    <property type="entry name" value="Malonyl-CoA decarboxylase, mitochondrial"/>
    <property type="match status" value="1"/>
</dbReference>
<feature type="domain" description="Malonyl-CoA decarboxylase C-terminal" evidence="2">
    <location>
        <begin position="283"/>
        <end position="557"/>
    </location>
</feature>
<dbReference type="PANTHER" id="PTHR28641:SF1">
    <property type="entry name" value="MALONYL-COA DECARBOXYLASE, MITOCHONDRIAL"/>
    <property type="match status" value="1"/>
</dbReference>
<name>A0AAN9AEF4_HALRR</name>
<evidence type="ECO:0000256" key="1">
    <source>
        <dbReference type="SAM" id="MobiDB-lite"/>
    </source>
</evidence>
<dbReference type="GO" id="GO:0050080">
    <property type="term" value="F:malonyl-CoA decarboxylase activity"/>
    <property type="evidence" value="ECO:0007669"/>
    <property type="project" value="InterPro"/>
</dbReference>
<evidence type="ECO:0000259" key="3">
    <source>
        <dbReference type="Pfam" id="PF17408"/>
    </source>
</evidence>
<dbReference type="InterPro" id="IPR007956">
    <property type="entry name" value="Malonyl_CoA_deC_C"/>
</dbReference>
<dbReference type="Pfam" id="PF05292">
    <property type="entry name" value="MCD"/>
    <property type="match status" value="1"/>
</dbReference>
<dbReference type="InterPro" id="IPR042303">
    <property type="entry name" value="Malonyl_CoA_deC_C_sf"/>
</dbReference>
<feature type="region of interest" description="Disordered" evidence="1">
    <location>
        <begin position="599"/>
        <end position="621"/>
    </location>
</feature>
<sequence>MNTRYGTSVKILRGTKLFLDWKCAISPRLFLKRQSPGSFGTQECALGSKGSIRRVSCLFRVVESERMSSPIPIVRKGLTLPPFSPTSLTAALSLSSFKERPFTPSPLPSPMPSPPSSPPPLSSPSGLLQATKDALARAVSKRGSKNSVLAIDEDMRDMCYFYTQLGTDERSEFLIYMATSLSIDHKAVQDVINNRPDCIPGNADVDAHIMRWEDRLRQTLQPPHHWVASQVSRLSGGVKFLVDMRQDLLSTLYTMTSDPTSSALLKTLDGTLRELLSLWFTVGLLNVQRITWESSCSMLQKVSEYEAVHPVRNWADLKRRVGPYRRCFIFTHSCMPDEPLVVLHIFLTDEICKSMKKILQNSKTPSFDETGMTKNEEDSSLVNTAIFYSITSTQKGLQGIELGNYLIKRVVRELQAEFPHMMQFSSLSPIPGFVKWLNGMMARAQRGDLHIFTKTEVNALLIHLEVNSESEVYDRLKKLFTTNGWIDESDLVSSLESPLMRLCAYYLYSEKRRGYALDSVANFHLKNGAVMWRINWMADRSPRGLSNSCGIMVNYRYFLEDCENNSRNYLETLKVLSSDEIATLAKTAADIMKLSAETSPISPASTSSPPPIITITPDSKM</sequence>
<feature type="domain" description="Malonyl-CoA decarboxylase N-terminal" evidence="3">
    <location>
        <begin position="212"/>
        <end position="280"/>
    </location>
</feature>
<protein>
    <recommendedName>
        <fullName evidence="6">Malonyl-CoA decarboxylase</fullName>
    </recommendedName>
</protein>
<comment type="caution">
    <text evidence="4">The sequence shown here is derived from an EMBL/GenBank/DDBJ whole genome shotgun (WGS) entry which is preliminary data.</text>
</comment>
<dbReference type="EMBL" id="JAXCGZ010000590">
    <property type="protein sequence ID" value="KAK7085778.1"/>
    <property type="molecule type" value="Genomic_DNA"/>
</dbReference>
<dbReference type="PANTHER" id="PTHR28641">
    <property type="match status" value="1"/>
</dbReference>
<evidence type="ECO:0008006" key="6">
    <source>
        <dbReference type="Google" id="ProtNLM"/>
    </source>
</evidence>
<dbReference type="Gene3D" id="3.40.630.150">
    <property type="entry name" value="Malonyl-CoA decarboxylase, catalytic domain"/>
    <property type="match status" value="1"/>
</dbReference>
<dbReference type="InterPro" id="IPR038351">
    <property type="entry name" value="MCD_N_sf"/>
</dbReference>
<dbReference type="GO" id="GO:0005782">
    <property type="term" value="C:peroxisomal matrix"/>
    <property type="evidence" value="ECO:0007669"/>
    <property type="project" value="TreeGrafter"/>
</dbReference>
<proteinExistence type="predicted"/>
<organism evidence="4 5">
    <name type="scientific">Halocaridina rubra</name>
    <name type="common">Hawaiian red shrimp</name>
    <dbReference type="NCBI Taxonomy" id="373956"/>
    <lineage>
        <taxon>Eukaryota</taxon>
        <taxon>Metazoa</taxon>
        <taxon>Ecdysozoa</taxon>
        <taxon>Arthropoda</taxon>
        <taxon>Crustacea</taxon>
        <taxon>Multicrustacea</taxon>
        <taxon>Malacostraca</taxon>
        <taxon>Eumalacostraca</taxon>
        <taxon>Eucarida</taxon>
        <taxon>Decapoda</taxon>
        <taxon>Pleocyemata</taxon>
        <taxon>Caridea</taxon>
        <taxon>Atyoidea</taxon>
        <taxon>Atyidae</taxon>
        <taxon>Halocaridina</taxon>
    </lineage>
</organism>
<dbReference type="GO" id="GO:0006633">
    <property type="term" value="P:fatty acid biosynthetic process"/>
    <property type="evidence" value="ECO:0007669"/>
    <property type="project" value="InterPro"/>
</dbReference>
<reference evidence="4 5" key="1">
    <citation type="submission" date="2023-11" db="EMBL/GenBank/DDBJ databases">
        <title>Halocaridina rubra genome assembly.</title>
        <authorList>
            <person name="Smith C."/>
        </authorList>
    </citation>
    <scope>NUCLEOTIDE SEQUENCE [LARGE SCALE GENOMIC DNA]</scope>
    <source>
        <strain evidence="4">EP-1</strain>
        <tissue evidence="4">Whole</tissue>
    </source>
</reference>
<keyword evidence="5" id="KW-1185">Reference proteome</keyword>
<dbReference type="Gene3D" id="1.20.140.90">
    <property type="entry name" value="Malonyl-CoA decarboxylase, oligemerization domain"/>
    <property type="match status" value="1"/>
</dbReference>
<feature type="region of interest" description="Disordered" evidence="1">
    <location>
        <begin position="102"/>
        <end position="128"/>
    </location>
</feature>